<comment type="caution">
    <text evidence="1">The sequence shown here is derived from an EMBL/GenBank/DDBJ whole genome shotgun (WGS) entry which is preliminary data.</text>
</comment>
<organism evidence="1 2">
    <name type="scientific">Rhododendron molle</name>
    <name type="common">Chinese azalea</name>
    <name type="synonym">Azalea mollis</name>
    <dbReference type="NCBI Taxonomy" id="49168"/>
    <lineage>
        <taxon>Eukaryota</taxon>
        <taxon>Viridiplantae</taxon>
        <taxon>Streptophyta</taxon>
        <taxon>Embryophyta</taxon>
        <taxon>Tracheophyta</taxon>
        <taxon>Spermatophyta</taxon>
        <taxon>Magnoliopsida</taxon>
        <taxon>eudicotyledons</taxon>
        <taxon>Gunneridae</taxon>
        <taxon>Pentapetalae</taxon>
        <taxon>asterids</taxon>
        <taxon>Ericales</taxon>
        <taxon>Ericaceae</taxon>
        <taxon>Ericoideae</taxon>
        <taxon>Rhodoreae</taxon>
        <taxon>Rhododendron</taxon>
    </lineage>
</organism>
<gene>
    <name evidence="1" type="ORF">RHMOL_Rhmol12G0211400</name>
</gene>
<keyword evidence="2" id="KW-1185">Reference proteome</keyword>
<reference evidence="1" key="1">
    <citation type="submission" date="2022-02" db="EMBL/GenBank/DDBJ databases">
        <title>Plant Genome Project.</title>
        <authorList>
            <person name="Zhang R.-G."/>
        </authorList>
    </citation>
    <scope>NUCLEOTIDE SEQUENCE</scope>
    <source>
        <strain evidence="1">AT1</strain>
    </source>
</reference>
<proteinExistence type="predicted"/>
<accession>A0ACC0LKU6</accession>
<evidence type="ECO:0000313" key="2">
    <source>
        <dbReference type="Proteomes" id="UP001062846"/>
    </source>
</evidence>
<dbReference type="EMBL" id="CM046399">
    <property type="protein sequence ID" value="KAI8529260.1"/>
    <property type="molecule type" value="Genomic_DNA"/>
</dbReference>
<evidence type="ECO:0000313" key="1">
    <source>
        <dbReference type="EMBL" id="KAI8529260.1"/>
    </source>
</evidence>
<protein>
    <submittedName>
        <fullName evidence="1">Uncharacterized protein</fullName>
    </submittedName>
</protein>
<dbReference type="Proteomes" id="UP001062846">
    <property type="component" value="Chromosome 12"/>
</dbReference>
<name>A0ACC0LKU6_RHOML</name>
<sequence>MKNAIAMAMAAANPSKIEVISSESRQHPFPIFPSPISPPVELLSFLLERGKKWENFGISMELGLAIWKG</sequence>